<protein>
    <submittedName>
        <fullName evidence="3">Low temperature-induced protein</fullName>
    </submittedName>
</protein>
<dbReference type="KEGG" id="ppsc:EHS13_30605"/>
<accession>A0A6B8RSK9</accession>
<keyword evidence="1" id="KW-1133">Transmembrane helix</keyword>
<dbReference type="InterPro" id="IPR052948">
    <property type="entry name" value="Low_temp-induced_all0457"/>
</dbReference>
<dbReference type="Pfam" id="PF11181">
    <property type="entry name" value="YflT"/>
    <property type="match status" value="1"/>
</dbReference>
<sequence length="180" mass="18596">MSQVNQQKIVGVFQTEQETTRAIEELKLQGYRSDEISIIAKNKDVVATVTEETGSKAPEGVAAGVAAGGMLGGFGGLLLGVGALIIPGVGPFIAAGPIVAILTGAAVGAGAGGLIGGLIGLGIPETEARQYTRYVDDGHILVMVESKAERNGKVYDTFRTHNSVNASSYDRAGVDNPWVR</sequence>
<gene>
    <name evidence="3" type="ORF">EHS13_30605</name>
</gene>
<dbReference type="AlphaFoldDB" id="A0A6B8RSK9"/>
<dbReference type="PANTHER" id="PTHR36109:SF2">
    <property type="entry name" value="MEMBRANE PROTEIN"/>
    <property type="match status" value="1"/>
</dbReference>
<proteinExistence type="predicted"/>
<dbReference type="Proteomes" id="UP000426246">
    <property type="component" value="Chromosome"/>
</dbReference>
<reference evidence="4" key="1">
    <citation type="submission" date="2018-11" db="EMBL/GenBank/DDBJ databases">
        <title>Complete genome sequence of Paenibacillus sp. ML311-T8.</title>
        <authorList>
            <person name="Nam Y.-D."/>
            <person name="Kang J."/>
            <person name="Chung W.-H."/>
            <person name="Park Y.S."/>
        </authorList>
    </citation>
    <scope>NUCLEOTIDE SEQUENCE [LARGE SCALE GENOMIC DNA]</scope>
    <source>
        <strain evidence="4">ML311-T8</strain>
    </source>
</reference>
<feature type="domain" description="General stress protein 17M-like" evidence="2">
    <location>
        <begin position="9"/>
        <end position="78"/>
    </location>
</feature>
<feature type="transmembrane region" description="Helical" evidence="1">
    <location>
        <begin position="98"/>
        <end position="123"/>
    </location>
</feature>
<dbReference type="OrthoDB" id="118405at2"/>
<evidence type="ECO:0000259" key="2">
    <source>
        <dbReference type="Pfam" id="PF11181"/>
    </source>
</evidence>
<dbReference type="PANTHER" id="PTHR36109">
    <property type="entry name" value="MEMBRANE PROTEIN-RELATED"/>
    <property type="match status" value="1"/>
</dbReference>
<evidence type="ECO:0000313" key="3">
    <source>
        <dbReference type="EMBL" id="QGQ98919.1"/>
    </source>
</evidence>
<organism evidence="3 4">
    <name type="scientific">Paenibacillus psychroresistens</name>
    <dbReference type="NCBI Taxonomy" id="1778678"/>
    <lineage>
        <taxon>Bacteria</taxon>
        <taxon>Bacillati</taxon>
        <taxon>Bacillota</taxon>
        <taxon>Bacilli</taxon>
        <taxon>Bacillales</taxon>
        <taxon>Paenibacillaceae</taxon>
        <taxon>Paenibacillus</taxon>
    </lineage>
</organism>
<dbReference type="RefSeq" id="WP_155704025.1">
    <property type="nucleotide sequence ID" value="NZ_CP034235.1"/>
</dbReference>
<dbReference type="InterPro" id="IPR025889">
    <property type="entry name" value="GSP17M-like_dom"/>
</dbReference>
<evidence type="ECO:0000256" key="1">
    <source>
        <dbReference type="SAM" id="Phobius"/>
    </source>
</evidence>
<evidence type="ECO:0000313" key="4">
    <source>
        <dbReference type="Proteomes" id="UP000426246"/>
    </source>
</evidence>
<keyword evidence="4" id="KW-1185">Reference proteome</keyword>
<keyword evidence="1" id="KW-0472">Membrane</keyword>
<name>A0A6B8RSK9_9BACL</name>
<feature type="transmembrane region" description="Helical" evidence="1">
    <location>
        <begin position="61"/>
        <end position="86"/>
    </location>
</feature>
<dbReference type="EMBL" id="CP034235">
    <property type="protein sequence ID" value="QGQ98919.1"/>
    <property type="molecule type" value="Genomic_DNA"/>
</dbReference>
<keyword evidence="1" id="KW-0812">Transmembrane</keyword>